<dbReference type="AlphaFoldDB" id="A0A1M6NGI5"/>
<dbReference type="EMBL" id="FRAR01000004">
    <property type="protein sequence ID" value="SHJ94777.1"/>
    <property type="molecule type" value="Genomic_DNA"/>
</dbReference>
<dbReference type="InterPro" id="IPR004155">
    <property type="entry name" value="PBS_lyase_HEAT"/>
</dbReference>
<dbReference type="Gene3D" id="1.10.10.10">
    <property type="entry name" value="Winged helix-like DNA-binding domain superfamily/Winged helix DNA-binding domain"/>
    <property type="match status" value="1"/>
</dbReference>
<dbReference type="Pfam" id="PF13646">
    <property type="entry name" value="HEAT_2"/>
    <property type="match status" value="1"/>
</dbReference>
<dbReference type="InterPro" id="IPR011989">
    <property type="entry name" value="ARM-like"/>
</dbReference>
<protein>
    <submittedName>
        <fullName evidence="1">HEAT repeat-containing protein</fullName>
    </submittedName>
</protein>
<keyword evidence="2" id="KW-1185">Reference proteome</keyword>
<gene>
    <name evidence="1" type="ORF">SAMN02745123_00120</name>
</gene>
<organism evidence="1 2">
    <name type="scientific">Desulforamulus aeronauticus DSM 10349</name>
    <dbReference type="NCBI Taxonomy" id="1121421"/>
    <lineage>
        <taxon>Bacteria</taxon>
        <taxon>Bacillati</taxon>
        <taxon>Bacillota</taxon>
        <taxon>Clostridia</taxon>
        <taxon>Eubacteriales</taxon>
        <taxon>Peptococcaceae</taxon>
        <taxon>Desulforamulus</taxon>
    </lineage>
</organism>
<evidence type="ECO:0000313" key="2">
    <source>
        <dbReference type="Proteomes" id="UP000183997"/>
    </source>
</evidence>
<dbReference type="SUPFAM" id="SSF48371">
    <property type="entry name" value="ARM repeat"/>
    <property type="match status" value="1"/>
</dbReference>
<dbReference type="InterPro" id="IPR016024">
    <property type="entry name" value="ARM-type_fold"/>
</dbReference>
<dbReference type="STRING" id="1121421.SAMN02745123_00120"/>
<accession>A0A1M6NGI5</accession>
<reference evidence="2" key="1">
    <citation type="submission" date="2016-11" db="EMBL/GenBank/DDBJ databases">
        <authorList>
            <person name="Varghese N."/>
            <person name="Submissions S."/>
        </authorList>
    </citation>
    <scope>NUCLEOTIDE SEQUENCE [LARGE SCALE GENOMIC DNA]</scope>
    <source>
        <strain evidence="2">DSM 10349</strain>
    </source>
</reference>
<name>A0A1M6NGI5_9FIRM</name>
<sequence>MDIKVQPWPMGGAGDLAQALEKTFTEEWGGPKSALALAYLRETVIPELVFCLRINWHFFDNATFRNILTAKLNTQFAYPPAFAEGLSGDLLKCAKEVLGLSPVANNHPWQPWEMILRMFTIGYRLPEIVQKTGYPEAYLDIFKKNYLQLQEVIQALGQTNEEQVLAHRDLAGTEIQMLRFMIDFRNRFQVFENYLERLQAEQIIMELGLELEPDSLIRIFEGLFEVERQVNPSRFVDILKGAKSAWLTGESFFTKTRGYAILANWPKKQITTLLERLQEANIIISDASHDQVLGLSEQAARLIVPLVVPGLADEVQNTLRSKARDKISRSTAVLQGKNPEVTVHVIRELVRRGDTSVVMCFKALQRRVTKKVFLQIVWACGQLGGKDAISLLSKAILDRDSLVRVRSCQAMGQMAEQSFYFALINALEDPVALVRENAAIALSKLKMPSALKHLEQLIENMEEELQVQRAARETRAILLQEKEQRESE</sequence>
<proteinExistence type="predicted"/>
<dbReference type="Proteomes" id="UP000183997">
    <property type="component" value="Unassembled WGS sequence"/>
</dbReference>
<dbReference type="SMART" id="SM00567">
    <property type="entry name" value="EZ_HEAT"/>
    <property type="match status" value="3"/>
</dbReference>
<evidence type="ECO:0000313" key="1">
    <source>
        <dbReference type="EMBL" id="SHJ94777.1"/>
    </source>
</evidence>
<dbReference type="RefSeq" id="WP_084082250.1">
    <property type="nucleotide sequence ID" value="NZ_FRAR01000004.1"/>
</dbReference>
<dbReference type="Gene3D" id="1.25.10.10">
    <property type="entry name" value="Leucine-rich Repeat Variant"/>
    <property type="match status" value="1"/>
</dbReference>
<dbReference type="InterPro" id="IPR036388">
    <property type="entry name" value="WH-like_DNA-bd_sf"/>
</dbReference>
<dbReference type="OrthoDB" id="1784688at2"/>